<feature type="region of interest" description="Disordered" evidence="1">
    <location>
        <begin position="85"/>
        <end position="106"/>
    </location>
</feature>
<protein>
    <submittedName>
        <fullName evidence="2">Uncharacterized protein</fullName>
    </submittedName>
</protein>
<gene>
    <name evidence="2" type="ORF">TSUD_129660</name>
</gene>
<evidence type="ECO:0000313" key="3">
    <source>
        <dbReference type="Proteomes" id="UP000242715"/>
    </source>
</evidence>
<dbReference type="AlphaFoldDB" id="A0A2Z6LTG1"/>
<dbReference type="GO" id="GO:0003700">
    <property type="term" value="F:DNA-binding transcription factor activity"/>
    <property type="evidence" value="ECO:0007669"/>
    <property type="project" value="InterPro"/>
</dbReference>
<sequence length="106" mass="11003">MATLSASAPFPTITLDLTEDATKNSSQQSQFNLIQPILAQKFLSSLNVSGMENASFADTVSAATAAMTSDPKFTTALVAAITSIIGSNSNPNNNSTTNGTSEDQKQ</sequence>
<organism evidence="2 3">
    <name type="scientific">Trifolium subterraneum</name>
    <name type="common">Subterranean clover</name>
    <dbReference type="NCBI Taxonomy" id="3900"/>
    <lineage>
        <taxon>Eukaryota</taxon>
        <taxon>Viridiplantae</taxon>
        <taxon>Streptophyta</taxon>
        <taxon>Embryophyta</taxon>
        <taxon>Tracheophyta</taxon>
        <taxon>Spermatophyta</taxon>
        <taxon>Magnoliopsida</taxon>
        <taxon>eudicotyledons</taxon>
        <taxon>Gunneridae</taxon>
        <taxon>Pentapetalae</taxon>
        <taxon>rosids</taxon>
        <taxon>fabids</taxon>
        <taxon>Fabales</taxon>
        <taxon>Fabaceae</taxon>
        <taxon>Papilionoideae</taxon>
        <taxon>50 kb inversion clade</taxon>
        <taxon>NPAAA clade</taxon>
        <taxon>Hologalegina</taxon>
        <taxon>IRL clade</taxon>
        <taxon>Trifolieae</taxon>
        <taxon>Trifolium</taxon>
    </lineage>
</organism>
<evidence type="ECO:0000313" key="2">
    <source>
        <dbReference type="EMBL" id="GAU22754.1"/>
    </source>
</evidence>
<dbReference type="InterPro" id="IPR044810">
    <property type="entry name" value="WRKY_plant"/>
</dbReference>
<accession>A0A2Z6LTG1</accession>
<reference evidence="3" key="1">
    <citation type="journal article" date="2017" name="Front. Plant Sci.">
        <title>Climate Clever Clovers: New Paradigm to Reduce the Environmental Footprint of Ruminants by Breeding Low Methanogenic Forages Utilizing Haplotype Variation.</title>
        <authorList>
            <person name="Kaur P."/>
            <person name="Appels R."/>
            <person name="Bayer P.E."/>
            <person name="Keeble-Gagnere G."/>
            <person name="Wang J."/>
            <person name="Hirakawa H."/>
            <person name="Shirasawa K."/>
            <person name="Vercoe P."/>
            <person name="Stefanova K."/>
            <person name="Durmic Z."/>
            <person name="Nichols P."/>
            <person name="Revell C."/>
            <person name="Isobe S.N."/>
            <person name="Edwards D."/>
            <person name="Erskine W."/>
        </authorList>
    </citation>
    <scope>NUCLEOTIDE SEQUENCE [LARGE SCALE GENOMIC DNA]</scope>
    <source>
        <strain evidence="3">cv. Daliak</strain>
    </source>
</reference>
<dbReference type="OrthoDB" id="997266at2759"/>
<dbReference type="PANTHER" id="PTHR31429">
    <property type="entry name" value="WRKY TRANSCRIPTION FACTOR 36-RELATED"/>
    <property type="match status" value="1"/>
</dbReference>
<evidence type="ECO:0000256" key="1">
    <source>
        <dbReference type="SAM" id="MobiDB-lite"/>
    </source>
</evidence>
<dbReference type="PANTHER" id="PTHR31429:SF81">
    <property type="entry name" value="TRANSCRIPTION FACTOR WRKY FAMILY-RELATED"/>
    <property type="match status" value="1"/>
</dbReference>
<proteinExistence type="predicted"/>
<dbReference type="EMBL" id="DF973253">
    <property type="protein sequence ID" value="GAU22754.1"/>
    <property type="molecule type" value="Genomic_DNA"/>
</dbReference>
<name>A0A2Z6LTG1_TRISU</name>
<keyword evidence="3" id="KW-1185">Reference proteome</keyword>
<dbReference type="Proteomes" id="UP000242715">
    <property type="component" value="Unassembled WGS sequence"/>
</dbReference>